<proteinExistence type="predicted"/>
<dbReference type="Gene3D" id="2.60.40.2700">
    <property type="match status" value="1"/>
</dbReference>
<comment type="caution">
    <text evidence="3">The sequence shown here is derived from an EMBL/GenBank/DDBJ whole genome shotgun (WGS) entry which is preliminary data.</text>
</comment>
<evidence type="ECO:0000256" key="1">
    <source>
        <dbReference type="SAM" id="SignalP"/>
    </source>
</evidence>
<dbReference type="NCBIfam" id="TIGR04131">
    <property type="entry name" value="Bac_Flav_CTERM"/>
    <property type="match status" value="1"/>
</dbReference>
<dbReference type="InterPro" id="IPR044023">
    <property type="entry name" value="Ig_7"/>
</dbReference>
<feature type="chain" id="PRO_5036689407" description="Ig-like domain-containing protein" evidence="1">
    <location>
        <begin position="19"/>
        <end position="624"/>
    </location>
</feature>
<gene>
    <name evidence="3" type="ORF">GCM10007103_06610</name>
</gene>
<protein>
    <recommendedName>
        <fullName evidence="2">Ig-like domain-containing protein</fullName>
    </recommendedName>
</protein>
<feature type="domain" description="Ig-like" evidence="2">
    <location>
        <begin position="322"/>
        <end position="402"/>
    </location>
</feature>
<evidence type="ECO:0000313" key="4">
    <source>
        <dbReference type="Proteomes" id="UP000610456"/>
    </source>
</evidence>
<dbReference type="EMBL" id="BMXB01000001">
    <property type="protein sequence ID" value="GHA27842.1"/>
    <property type="molecule type" value="Genomic_DNA"/>
</dbReference>
<name>A0A918S9M6_9FLAO</name>
<dbReference type="Gene3D" id="2.60.120.260">
    <property type="entry name" value="Galactose-binding domain-like"/>
    <property type="match status" value="1"/>
</dbReference>
<dbReference type="Pfam" id="PF19081">
    <property type="entry name" value="Ig_7"/>
    <property type="match status" value="1"/>
</dbReference>
<accession>A0A918S9M6</accession>
<dbReference type="Proteomes" id="UP000610456">
    <property type="component" value="Unassembled WGS sequence"/>
</dbReference>
<organism evidence="3 4">
    <name type="scientific">Salinimicrobium marinum</name>
    <dbReference type="NCBI Taxonomy" id="680283"/>
    <lineage>
        <taxon>Bacteria</taxon>
        <taxon>Pseudomonadati</taxon>
        <taxon>Bacteroidota</taxon>
        <taxon>Flavobacteriia</taxon>
        <taxon>Flavobacteriales</taxon>
        <taxon>Flavobacteriaceae</taxon>
        <taxon>Salinimicrobium</taxon>
    </lineage>
</organism>
<dbReference type="AlphaFoldDB" id="A0A918S9M6"/>
<keyword evidence="1" id="KW-0732">Signal</keyword>
<reference evidence="3" key="1">
    <citation type="journal article" date="2014" name="Int. J. Syst. Evol. Microbiol.">
        <title>Complete genome sequence of Corynebacterium casei LMG S-19264T (=DSM 44701T), isolated from a smear-ripened cheese.</title>
        <authorList>
            <consortium name="US DOE Joint Genome Institute (JGI-PGF)"/>
            <person name="Walter F."/>
            <person name="Albersmeier A."/>
            <person name="Kalinowski J."/>
            <person name="Ruckert C."/>
        </authorList>
    </citation>
    <scope>NUCLEOTIDE SEQUENCE</scope>
    <source>
        <strain evidence="3">KCTC 12719</strain>
    </source>
</reference>
<evidence type="ECO:0000313" key="3">
    <source>
        <dbReference type="EMBL" id="GHA27842.1"/>
    </source>
</evidence>
<dbReference type="Pfam" id="PF13585">
    <property type="entry name" value="CHU_C"/>
    <property type="match status" value="1"/>
</dbReference>
<reference evidence="3" key="2">
    <citation type="submission" date="2020-09" db="EMBL/GenBank/DDBJ databases">
        <authorList>
            <person name="Sun Q."/>
            <person name="Kim S."/>
        </authorList>
    </citation>
    <scope>NUCLEOTIDE SEQUENCE</scope>
    <source>
        <strain evidence="3">KCTC 12719</strain>
    </source>
</reference>
<sequence>MRTISFLFFLLFSSATFAQLGFCEGSKGDPIFHEDFGAGNSSGPALPATVTSYRYVTGDPQDGEYTISSRIGQDIDSWHTSLPSTTLSNGKALIVNADYTSGRFYKTQISGLCQNTTYEFSAYLMNIYNRSQPNCPNGGIPINVRFEIWDETDSFLLKEGSTGSIASTSSPQWKQFALTFQSQAGQSSIILKMFNNAAGGCGNDLAIDDIIFRSCGDLTTVTPENATASRLDVCEENAPLNITLKATPDHTVYSTHFFQWQESSDQQNWTDITGETGDTYTTNSITSSTYYRVKVAENALNLQNNLCSSASEAFFANIVETPNPPVSSGNVSICSNDPFPELLAGVEADESVNWYDAPSGGNLLAENTKTYIPKEEGTFYAEAVKASYNCAPGNRTAITFTIVASPATQDEVLYLCEGATLTLDANLPNLNYAWSTGATSETITVSTEGNYWVEITNTGGCSVTKNIKVLPVEMPLITEISSESRQIKINLETEGAFEFSIDGLNFQESNIFEDVDGGIYTAYVRDLSGCNIIQEEFAHLVIPQYITPNNDGFNDVFELKGVTFLGVSQIRIFDRYGKLLSTGSGQHFKWDGSFNGQPLPAEDYWYDIFIEGFENIKGNFSLIR</sequence>
<evidence type="ECO:0000259" key="2">
    <source>
        <dbReference type="Pfam" id="PF19081"/>
    </source>
</evidence>
<dbReference type="RefSeq" id="WP_189603264.1">
    <property type="nucleotide sequence ID" value="NZ_BMXB01000001.1"/>
</dbReference>
<feature type="signal peptide" evidence="1">
    <location>
        <begin position="1"/>
        <end position="18"/>
    </location>
</feature>
<keyword evidence="4" id="KW-1185">Reference proteome</keyword>
<dbReference type="InterPro" id="IPR026341">
    <property type="entry name" value="T9SS_type_B"/>
</dbReference>